<dbReference type="EMBL" id="JBHTCO010000014">
    <property type="protein sequence ID" value="MFC7393553.1"/>
    <property type="molecule type" value="Genomic_DNA"/>
</dbReference>
<evidence type="ECO:0000313" key="2">
    <source>
        <dbReference type="Proteomes" id="UP001596505"/>
    </source>
</evidence>
<protein>
    <submittedName>
        <fullName evidence="1">Uncharacterized protein</fullName>
    </submittedName>
</protein>
<sequence>MMDYQYRRKAYELLSQQREDVLKELKEEYLKKKPDHIDRFFKGCRAAFSSFFHFF</sequence>
<keyword evidence="2" id="KW-1185">Reference proteome</keyword>
<name>A0ABW2PVZ8_9BACL</name>
<accession>A0ABW2PVZ8</accession>
<dbReference type="Proteomes" id="UP001596505">
    <property type="component" value="Unassembled WGS sequence"/>
</dbReference>
<gene>
    <name evidence="1" type="ORF">ACFQRG_11370</name>
</gene>
<proteinExistence type="predicted"/>
<evidence type="ECO:0000313" key="1">
    <source>
        <dbReference type="EMBL" id="MFC7393553.1"/>
    </source>
</evidence>
<reference evidence="2" key="1">
    <citation type="journal article" date="2019" name="Int. J. Syst. Evol. Microbiol.">
        <title>The Global Catalogue of Microorganisms (GCM) 10K type strain sequencing project: providing services to taxonomists for standard genome sequencing and annotation.</title>
        <authorList>
            <consortium name="The Broad Institute Genomics Platform"/>
            <consortium name="The Broad Institute Genome Sequencing Center for Infectious Disease"/>
            <person name="Wu L."/>
            <person name="Ma J."/>
        </authorList>
    </citation>
    <scope>NUCLEOTIDE SEQUENCE [LARGE SCALE GENOMIC DNA]</scope>
    <source>
        <strain evidence="2">CGMCC 1.16305</strain>
    </source>
</reference>
<organism evidence="1 2">
    <name type="scientific">Scopulibacillus cellulosilyticus</name>
    <dbReference type="NCBI Taxonomy" id="2665665"/>
    <lineage>
        <taxon>Bacteria</taxon>
        <taxon>Bacillati</taxon>
        <taxon>Bacillota</taxon>
        <taxon>Bacilli</taxon>
        <taxon>Bacillales</taxon>
        <taxon>Sporolactobacillaceae</taxon>
        <taxon>Scopulibacillus</taxon>
    </lineage>
</organism>
<comment type="caution">
    <text evidence="1">The sequence shown here is derived from an EMBL/GenBank/DDBJ whole genome shotgun (WGS) entry which is preliminary data.</text>
</comment>